<gene>
    <name evidence="2" type="ORF">E2C01_036776</name>
</gene>
<comment type="caution">
    <text evidence="2">The sequence shown here is derived from an EMBL/GenBank/DDBJ whole genome shotgun (WGS) entry which is preliminary data.</text>
</comment>
<evidence type="ECO:0000313" key="2">
    <source>
        <dbReference type="EMBL" id="MPC43138.1"/>
    </source>
</evidence>
<keyword evidence="3" id="KW-1185">Reference proteome</keyword>
<protein>
    <submittedName>
        <fullName evidence="2">Uncharacterized protein</fullName>
    </submittedName>
</protein>
<evidence type="ECO:0000256" key="1">
    <source>
        <dbReference type="SAM" id="MobiDB-lite"/>
    </source>
</evidence>
<dbReference type="Proteomes" id="UP000324222">
    <property type="component" value="Unassembled WGS sequence"/>
</dbReference>
<dbReference type="EMBL" id="VSRR010005701">
    <property type="protein sequence ID" value="MPC43138.1"/>
    <property type="molecule type" value="Genomic_DNA"/>
</dbReference>
<name>A0A5B7FDK5_PORTR</name>
<feature type="region of interest" description="Disordered" evidence="1">
    <location>
        <begin position="1"/>
        <end position="21"/>
    </location>
</feature>
<reference evidence="2 3" key="1">
    <citation type="submission" date="2019-05" db="EMBL/GenBank/DDBJ databases">
        <title>Another draft genome of Portunus trituberculatus and its Hox gene families provides insights of decapod evolution.</title>
        <authorList>
            <person name="Jeong J.-H."/>
            <person name="Song I."/>
            <person name="Kim S."/>
            <person name="Choi T."/>
            <person name="Kim D."/>
            <person name="Ryu S."/>
            <person name="Kim W."/>
        </authorList>
    </citation>
    <scope>NUCLEOTIDE SEQUENCE [LARGE SCALE GENOMIC DNA]</scope>
    <source>
        <tissue evidence="2">Muscle</tissue>
    </source>
</reference>
<dbReference type="AlphaFoldDB" id="A0A5B7FDK5"/>
<feature type="compositionally biased region" description="Polar residues" evidence="1">
    <location>
        <begin position="8"/>
        <end position="21"/>
    </location>
</feature>
<evidence type="ECO:0000313" key="3">
    <source>
        <dbReference type="Proteomes" id="UP000324222"/>
    </source>
</evidence>
<proteinExistence type="predicted"/>
<accession>A0A5B7FDK5</accession>
<organism evidence="2 3">
    <name type="scientific">Portunus trituberculatus</name>
    <name type="common">Swimming crab</name>
    <name type="synonym">Neptunus trituberculatus</name>
    <dbReference type="NCBI Taxonomy" id="210409"/>
    <lineage>
        <taxon>Eukaryota</taxon>
        <taxon>Metazoa</taxon>
        <taxon>Ecdysozoa</taxon>
        <taxon>Arthropoda</taxon>
        <taxon>Crustacea</taxon>
        <taxon>Multicrustacea</taxon>
        <taxon>Malacostraca</taxon>
        <taxon>Eumalacostraca</taxon>
        <taxon>Eucarida</taxon>
        <taxon>Decapoda</taxon>
        <taxon>Pleocyemata</taxon>
        <taxon>Brachyura</taxon>
        <taxon>Eubrachyura</taxon>
        <taxon>Portunoidea</taxon>
        <taxon>Portunidae</taxon>
        <taxon>Portuninae</taxon>
        <taxon>Portunus</taxon>
    </lineage>
</organism>
<sequence length="61" mass="6441">MLRPKVEGQTSREVTVGSDSFTSLPSTCASVYEASNAYSAPSHNAKSGAPFSLYIKLRSGT</sequence>